<gene>
    <name evidence="1" type="ORF">DEAC_c13860</name>
</gene>
<keyword evidence="2" id="KW-1185">Reference proteome</keyword>
<reference evidence="1 2" key="1">
    <citation type="submission" date="2015-06" db="EMBL/GenBank/DDBJ databases">
        <title>Draft genome of the moderately acidophilic sulfate reducer Candidatus Desulfosporosinus acididurans strain M1.</title>
        <authorList>
            <person name="Poehlein A."/>
            <person name="Petzsch P."/>
            <person name="Johnson B.D."/>
            <person name="Schloemann M."/>
            <person name="Daniel R."/>
            <person name="Muehling M."/>
        </authorList>
    </citation>
    <scope>NUCLEOTIDE SEQUENCE [LARGE SCALE GENOMIC DNA]</scope>
    <source>
        <strain evidence="1 2">M1</strain>
    </source>
</reference>
<proteinExistence type="predicted"/>
<dbReference type="Proteomes" id="UP000036356">
    <property type="component" value="Unassembled WGS sequence"/>
</dbReference>
<comment type="caution">
    <text evidence="1">The sequence shown here is derived from an EMBL/GenBank/DDBJ whole genome shotgun (WGS) entry which is preliminary data.</text>
</comment>
<name>A0A0J1FUP6_9FIRM</name>
<dbReference type="PATRIC" id="fig|476652.3.peg.1421"/>
<sequence length="37" mass="4214">MSYTIIQKRGYVELWIDGEFAGCFDSEEEAKAELNVA</sequence>
<evidence type="ECO:0000313" key="1">
    <source>
        <dbReference type="EMBL" id="KLU66718.1"/>
    </source>
</evidence>
<protein>
    <recommendedName>
        <fullName evidence="3">HicB family protein</fullName>
    </recommendedName>
</protein>
<dbReference type="AlphaFoldDB" id="A0A0J1FUP6"/>
<accession>A0A0J1FUP6</accession>
<organism evidence="1 2">
    <name type="scientific">Desulfosporosinus acididurans</name>
    <dbReference type="NCBI Taxonomy" id="476652"/>
    <lineage>
        <taxon>Bacteria</taxon>
        <taxon>Bacillati</taxon>
        <taxon>Bacillota</taxon>
        <taxon>Clostridia</taxon>
        <taxon>Eubacteriales</taxon>
        <taxon>Desulfitobacteriaceae</taxon>
        <taxon>Desulfosporosinus</taxon>
    </lineage>
</organism>
<evidence type="ECO:0008006" key="3">
    <source>
        <dbReference type="Google" id="ProtNLM"/>
    </source>
</evidence>
<evidence type="ECO:0000313" key="2">
    <source>
        <dbReference type="Proteomes" id="UP000036356"/>
    </source>
</evidence>
<dbReference type="EMBL" id="LDZY01000004">
    <property type="protein sequence ID" value="KLU66718.1"/>
    <property type="molecule type" value="Genomic_DNA"/>
</dbReference>